<protein>
    <recommendedName>
        <fullName evidence="5">HTH araC/xylS-type domain-containing protein</fullName>
    </recommendedName>
</protein>
<feature type="transmembrane region" description="Helical" evidence="4">
    <location>
        <begin position="6"/>
        <end position="32"/>
    </location>
</feature>
<evidence type="ECO:0000259" key="5">
    <source>
        <dbReference type="PROSITE" id="PS01124"/>
    </source>
</evidence>
<keyword evidence="1" id="KW-0805">Transcription regulation</keyword>
<keyword evidence="3" id="KW-0804">Transcription</keyword>
<evidence type="ECO:0000313" key="6">
    <source>
        <dbReference type="EMBL" id="OXM17394.1"/>
    </source>
</evidence>
<feature type="transmembrane region" description="Helical" evidence="4">
    <location>
        <begin position="254"/>
        <end position="281"/>
    </location>
</feature>
<accession>A0A229P5Z9</accession>
<name>A0A229P5Z9_9BACL</name>
<evidence type="ECO:0000256" key="3">
    <source>
        <dbReference type="ARBA" id="ARBA00023163"/>
    </source>
</evidence>
<dbReference type="Gene3D" id="1.10.10.60">
    <property type="entry name" value="Homeodomain-like"/>
    <property type="match status" value="2"/>
</dbReference>
<dbReference type="PRINTS" id="PR00032">
    <property type="entry name" value="HTHARAC"/>
</dbReference>
<keyword evidence="4" id="KW-0472">Membrane</keyword>
<dbReference type="Pfam" id="PF17853">
    <property type="entry name" value="GGDEF_2"/>
    <property type="match status" value="1"/>
</dbReference>
<reference evidence="6 7" key="1">
    <citation type="submission" date="2017-07" db="EMBL/GenBank/DDBJ databases">
        <title>Paenibacillus herberti R33 genome sequencing and assembly.</title>
        <authorList>
            <person name="Su W."/>
        </authorList>
    </citation>
    <scope>NUCLEOTIDE SEQUENCE [LARGE SCALE GENOMIC DNA]</scope>
    <source>
        <strain evidence="6 7">R33</strain>
    </source>
</reference>
<dbReference type="GO" id="GO:0043565">
    <property type="term" value="F:sequence-specific DNA binding"/>
    <property type="evidence" value="ECO:0007669"/>
    <property type="project" value="InterPro"/>
</dbReference>
<keyword evidence="7" id="KW-1185">Reference proteome</keyword>
<organism evidence="6 7">
    <name type="scientific">Paenibacillus herberti</name>
    <dbReference type="NCBI Taxonomy" id="1619309"/>
    <lineage>
        <taxon>Bacteria</taxon>
        <taxon>Bacillati</taxon>
        <taxon>Bacillota</taxon>
        <taxon>Bacilli</taxon>
        <taxon>Bacillales</taxon>
        <taxon>Paenibacillaceae</taxon>
        <taxon>Paenibacillus</taxon>
    </lineage>
</organism>
<dbReference type="AlphaFoldDB" id="A0A229P5Z9"/>
<dbReference type="OrthoDB" id="1877256at2"/>
<evidence type="ECO:0000313" key="7">
    <source>
        <dbReference type="Proteomes" id="UP000215145"/>
    </source>
</evidence>
<sequence length="740" mass="85394">MKKNPWLRFFLSYLFVFLFTAVSLVVIFLFILGNASKQEADNANNRYAHTAVKTFDNTLRNIEQAIIQETLTNSDLQSFYDHTGTNDIYSNYLLYSRFRDLTSSINGIDSIYLYRTSDQKVMSDSYLLDLADFEDKEFVTNRMEQPNLNSWSSPRSYSSIKGGQSRQVVSLVKGIPFGTAQQGLLVVNIFLPYLQNELAEIGQSDLHYAYFTDPAGKPFFRSMESYNNDRVQIQSELTDWSLHSGLKNTKFGGFLSIISFFWIIFITLVLMFGISLLIYVFRRNYKPIDTITNRIQQYVYNDKYRYEGDQFTFIDSSIEKLILQSQHHEAQAAKDLIWKKSTLLRDFVTGTMNSVQAETKRELLEQQLLERFKAAPRSCLVLLIEVDAYNIFLQTYNERDQLLLRFALQSAVSEMSGHYSNSIWIEWLSGSRLCNLIALDEVEPNSLDTILQMCEEWRNWVEGYLKFTITVGVGEPVPALSNLPYSYEIALDMLDIKATLGSNKVISQKNLSQQPTAVIYEQLATIRSMIHYIKTGKELWENEFRSIFAEIKARHSSRKAIVNMADYLHYHLTKEISGLPEDIAVYWNHILLPELKEALKHFASIDELERDIFAALCDISEKINIRRESSPHYQNIGAIQAYISAHLADPNLSLNQISEYFQLSPSHFSALFKEVMNEKFIDYLTRIRIEAATRLLVTTNASIQDIGLQVGYVHSFSFIRVFKKWTGTTPGEYRKKKESG</sequence>
<dbReference type="PROSITE" id="PS00041">
    <property type="entry name" value="HTH_ARAC_FAMILY_1"/>
    <property type="match status" value="1"/>
</dbReference>
<dbReference type="PANTHER" id="PTHR43280">
    <property type="entry name" value="ARAC-FAMILY TRANSCRIPTIONAL REGULATOR"/>
    <property type="match status" value="1"/>
</dbReference>
<dbReference type="PANTHER" id="PTHR43280:SF28">
    <property type="entry name" value="HTH-TYPE TRANSCRIPTIONAL ACTIVATOR RHAS"/>
    <property type="match status" value="1"/>
</dbReference>
<keyword evidence="2" id="KW-0238">DNA-binding</keyword>
<feature type="domain" description="HTH araC/xylS-type" evidence="5">
    <location>
        <begin position="637"/>
        <end position="736"/>
    </location>
</feature>
<keyword evidence="4" id="KW-0812">Transmembrane</keyword>
<comment type="caution">
    <text evidence="6">The sequence shown here is derived from an EMBL/GenBank/DDBJ whole genome shotgun (WGS) entry which is preliminary data.</text>
</comment>
<evidence type="ECO:0000256" key="1">
    <source>
        <dbReference type="ARBA" id="ARBA00023015"/>
    </source>
</evidence>
<dbReference type="PROSITE" id="PS01124">
    <property type="entry name" value="HTH_ARAC_FAMILY_2"/>
    <property type="match status" value="1"/>
</dbReference>
<evidence type="ECO:0000256" key="4">
    <source>
        <dbReference type="SAM" id="Phobius"/>
    </source>
</evidence>
<dbReference type="InterPro" id="IPR018062">
    <property type="entry name" value="HTH_AraC-typ_CS"/>
</dbReference>
<dbReference type="EMBL" id="NMUQ01000001">
    <property type="protein sequence ID" value="OXM17394.1"/>
    <property type="molecule type" value="Genomic_DNA"/>
</dbReference>
<dbReference type="Proteomes" id="UP000215145">
    <property type="component" value="Unassembled WGS sequence"/>
</dbReference>
<dbReference type="SUPFAM" id="SSF46689">
    <property type="entry name" value="Homeodomain-like"/>
    <property type="match status" value="2"/>
</dbReference>
<evidence type="ECO:0000256" key="2">
    <source>
        <dbReference type="ARBA" id="ARBA00023125"/>
    </source>
</evidence>
<dbReference type="Pfam" id="PF12833">
    <property type="entry name" value="HTH_18"/>
    <property type="match status" value="1"/>
</dbReference>
<keyword evidence="4" id="KW-1133">Transmembrane helix</keyword>
<proteinExistence type="predicted"/>
<dbReference type="GO" id="GO:0003700">
    <property type="term" value="F:DNA-binding transcription factor activity"/>
    <property type="evidence" value="ECO:0007669"/>
    <property type="project" value="InterPro"/>
</dbReference>
<dbReference type="InterPro" id="IPR009057">
    <property type="entry name" value="Homeodomain-like_sf"/>
</dbReference>
<gene>
    <name evidence="6" type="ORF">CGZ75_12575</name>
</gene>
<dbReference type="InterPro" id="IPR041522">
    <property type="entry name" value="CdaR_GGDEF"/>
</dbReference>
<dbReference type="InterPro" id="IPR018060">
    <property type="entry name" value="HTH_AraC"/>
</dbReference>
<dbReference type="SMART" id="SM00342">
    <property type="entry name" value="HTH_ARAC"/>
    <property type="match status" value="1"/>
</dbReference>
<dbReference type="RefSeq" id="WP_089524469.1">
    <property type="nucleotide sequence ID" value="NZ_NMUQ01000001.1"/>
</dbReference>
<dbReference type="InterPro" id="IPR020449">
    <property type="entry name" value="Tscrpt_reg_AraC-type_HTH"/>
</dbReference>